<name>E9D5N3_COCPS</name>
<dbReference type="VEuPathDB" id="FungiDB:CPSG_04913"/>
<organism evidence="3">
    <name type="scientific">Coccidioides posadasii (strain RMSCC 757 / Silveira)</name>
    <name type="common">Valley fever fungus</name>
    <dbReference type="NCBI Taxonomy" id="443226"/>
    <lineage>
        <taxon>Eukaryota</taxon>
        <taxon>Fungi</taxon>
        <taxon>Dikarya</taxon>
        <taxon>Ascomycota</taxon>
        <taxon>Pezizomycotina</taxon>
        <taxon>Eurotiomycetes</taxon>
        <taxon>Eurotiomycetidae</taxon>
        <taxon>Onygenales</taxon>
        <taxon>Onygenaceae</taxon>
        <taxon>Coccidioides</taxon>
    </lineage>
</organism>
<proteinExistence type="predicted"/>
<reference evidence="3" key="1">
    <citation type="journal article" date="2010" name="Genome Res.">
        <title>Population genomic sequencing of Coccidioides fungi reveals recent hybridization and transposon control.</title>
        <authorList>
            <person name="Neafsey D.E."/>
            <person name="Barker B.M."/>
            <person name="Sharpton T.J."/>
            <person name="Stajich J.E."/>
            <person name="Park D.J."/>
            <person name="Whiston E."/>
            <person name="Hung C.-Y."/>
            <person name="McMahan C."/>
            <person name="White J."/>
            <person name="Sykes S."/>
            <person name="Heiman D."/>
            <person name="Young S."/>
            <person name="Zeng Q."/>
            <person name="Abouelleil A."/>
            <person name="Aftuck L."/>
            <person name="Bessette D."/>
            <person name="Brown A."/>
            <person name="FitzGerald M."/>
            <person name="Lui A."/>
            <person name="Macdonald J.P."/>
            <person name="Priest M."/>
            <person name="Orbach M.J."/>
            <person name="Galgiani J.N."/>
            <person name="Kirkland T.N."/>
            <person name="Cole G.T."/>
            <person name="Birren B.W."/>
            <person name="Henn M.R."/>
            <person name="Taylor J.W."/>
            <person name="Rounsley S.D."/>
        </authorList>
    </citation>
    <scope>NUCLEOTIDE SEQUENCE [LARGE SCALE GENOMIC DNA]</scope>
    <source>
        <strain evidence="3">RMSCC 757 / Silveira</strain>
    </source>
</reference>
<feature type="region of interest" description="Disordered" evidence="1">
    <location>
        <begin position="1"/>
        <end position="65"/>
    </location>
</feature>
<evidence type="ECO:0000256" key="1">
    <source>
        <dbReference type="SAM" id="MobiDB-lite"/>
    </source>
</evidence>
<dbReference type="EMBL" id="GL636492">
    <property type="protein sequence ID" value="EFW18227.1"/>
    <property type="molecule type" value="Genomic_DNA"/>
</dbReference>
<feature type="compositionally biased region" description="Basic and acidic residues" evidence="1">
    <location>
        <begin position="51"/>
        <end position="65"/>
    </location>
</feature>
<sequence length="65" mass="7296">MTGREQRGHAGVKTNGTGTRGSPLRAHTHRARIASRSRRKSPSMCLWLIDEETKGEAKERNDSKH</sequence>
<protein>
    <submittedName>
        <fullName evidence="2">Predicted protein</fullName>
    </submittedName>
</protein>
<dbReference type="HOGENOM" id="CLU_2849545_0_0_1"/>
<dbReference type="Proteomes" id="UP000002497">
    <property type="component" value="Unassembled WGS sequence"/>
</dbReference>
<evidence type="ECO:0000313" key="3">
    <source>
        <dbReference type="Proteomes" id="UP000002497"/>
    </source>
</evidence>
<dbReference type="AlphaFoldDB" id="E9D5N3"/>
<feature type="compositionally biased region" description="Basic residues" evidence="1">
    <location>
        <begin position="26"/>
        <end position="41"/>
    </location>
</feature>
<keyword evidence="3" id="KW-1185">Reference proteome</keyword>
<accession>E9D5N3</accession>
<gene>
    <name evidence="2" type="ORF">CPSG_04913</name>
</gene>
<reference evidence="3" key="2">
    <citation type="submission" date="2010-03" db="EMBL/GenBank/DDBJ databases">
        <title>The genome sequence of Coccidioides posadasii strain Silveira.</title>
        <authorList>
            <consortium name="The Broad Institute Genome Sequencing Center for Infectious Disease"/>
            <person name="Neafsey D."/>
            <person name="Orbach M."/>
            <person name="Henn M.R."/>
            <person name="Cole G.T."/>
            <person name="Galgiani J."/>
            <person name="Gardner M.J."/>
            <person name="Kirkland T.N."/>
            <person name="Taylor J.W."/>
            <person name="Young S.K."/>
            <person name="Zeng Q."/>
            <person name="Koehrsen M."/>
            <person name="Alvarado L."/>
            <person name="Berlin A."/>
            <person name="Borenstein D."/>
            <person name="Chapman S.B."/>
            <person name="Chen Z."/>
            <person name="Engels R."/>
            <person name="Freedman E."/>
            <person name="Gellesch M."/>
            <person name="Goldberg J."/>
            <person name="Griggs A."/>
            <person name="Gujja S."/>
            <person name="Heilman E."/>
            <person name="Heiman D."/>
            <person name="Howarth C."/>
            <person name="Jen D."/>
            <person name="Larson L."/>
            <person name="Mehta T."/>
            <person name="Neiman D."/>
            <person name="Park D."/>
            <person name="Pearson M."/>
            <person name="Richards J."/>
            <person name="Roberts A."/>
            <person name="Saif S."/>
            <person name="Shea T."/>
            <person name="Shenoy N."/>
            <person name="Sisk P."/>
            <person name="Stolte C."/>
            <person name="Sykes S."/>
            <person name="Walk T."/>
            <person name="White J."/>
            <person name="Yandava C."/>
            <person name="Haas B."/>
            <person name="Nusbaum C."/>
            <person name="Birren B."/>
        </authorList>
    </citation>
    <scope>NUCLEOTIDE SEQUENCE [LARGE SCALE GENOMIC DNA]</scope>
    <source>
        <strain evidence="3">RMSCC 757 / Silveira</strain>
    </source>
</reference>
<evidence type="ECO:0000313" key="2">
    <source>
        <dbReference type="EMBL" id="EFW18227.1"/>
    </source>
</evidence>